<feature type="compositionally biased region" description="Low complexity" evidence="1">
    <location>
        <begin position="164"/>
        <end position="174"/>
    </location>
</feature>
<evidence type="ECO:0000313" key="2">
    <source>
        <dbReference type="EMBL" id="RYP11213.1"/>
    </source>
</evidence>
<name>A0A4Q4TZX2_9PEZI</name>
<accession>A0A4Q4TZX2</accession>
<dbReference type="SUPFAM" id="SSF48695">
    <property type="entry name" value="Multiheme cytochromes"/>
    <property type="match status" value="1"/>
</dbReference>
<organism evidence="2 3">
    <name type="scientific">Monosporascus ibericus</name>
    <dbReference type="NCBI Taxonomy" id="155417"/>
    <lineage>
        <taxon>Eukaryota</taxon>
        <taxon>Fungi</taxon>
        <taxon>Dikarya</taxon>
        <taxon>Ascomycota</taxon>
        <taxon>Pezizomycotina</taxon>
        <taxon>Sordariomycetes</taxon>
        <taxon>Xylariomycetidae</taxon>
        <taxon>Xylariales</taxon>
        <taxon>Xylariales incertae sedis</taxon>
        <taxon>Monosporascus</taxon>
    </lineage>
</organism>
<dbReference type="Proteomes" id="UP000293360">
    <property type="component" value="Unassembled WGS sequence"/>
</dbReference>
<dbReference type="EMBL" id="QJNU01000004">
    <property type="protein sequence ID" value="RYP11213.1"/>
    <property type="molecule type" value="Genomic_DNA"/>
</dbReference>
<feature type="compositionally biased region" description="Basic and acidic residues" evidence="1">
    <location>
        <begin position="237"/>
        <end position="248"/>
    </location>
</feature>
<comment type="caution">
    <text evidence="2">The sequence shown here is derived from an EMBL/GenBank/DDBJ whole genome shotgun (WGS) entry which is preliminary data.</text>
</comment>
<evidence type="ECO:0000313" key="3">
    <source>
        <dbReference type="Proteomes" id="UP000293360"/>
    </source>
</evidence>
<keyword evidence="3" id="KW-1185">Reference proteome</keyword>
<sequence length="274" mass="30254">MDRRPTLCDSDLLELLLPIEGMSEGQWNPTVTNEGFGDETGPFVMHGPVDGTRDEHQSVESVPDSESKVGDHGTSYASPEKREVWSAGRRLCTKCGIRERHRTHRIRRTICLECSREQANAQARIRRRNRISERVNAGRCLLCHAPRMPGIQMCEAHRQAKAARAQRGASARKAVGQPTPSQTSVAEAKRKGVCTTCHRRPPQGEGYATCRVCITYISNARKARRETKKNAVQQSETVEHTPVVEDSRGSASDPIVLEDSEDSGSNPGMVGANE</sequence>
<protein>
    <submittedName>
        <fullName evidence="2">Uncharacterized protein</fullName>
    </submittedName>
</protein>
<evidence type="ECO:0000256" key="1">
    <source>
        <dbReference type="SAM" id="MobiDB-lite"/>
    </source>
</evidence>
<proteinExistence type="predicted"/>
<dbReference type="InterPro" id="IPR036280">
    <property type="entry name" value="Multihaem_cyt_sf"/>
</dbReference>
<feature type="region of interest" description="Disordered" evidence="1">
    <location>
        <begin position="49"/>
        <end position="80"/>
    </location>
</feature>
<feature type="region of interest" description="Disordered" evidence="1">
    <location>
        <begin position="164"/>
        <end position="189"/>
    </location>
</feature>
<feature type="region of interest" description="Disordered" evidence="1">
    <location>
        <begin position="227"/>
        <end position="274"/>
    </location>
</feature>
<dbReference type="AlphaFoldDB" id="A0A4Q4TZX2"/>
<dbReference type="OrthoDB" id="4758471at2759"/>
<reference evidence="2 3" key="1">
    <citation type="submission" date="2018-06" db="EMBL/GenBank/DDBJ databases">
        <title>Complete Genomes of Monosporascus.</title>
        <authorList>
            <person name="Robinson A.J."/>
            <person name="Natvig D.O."/>
        </authorList>
    </citation>
    <scope>NUCLEOTIDE SEQUENCE [LARGE SCALE GENOMIC DNA]</scope>
    <source>
        <strain evidence="2 3">CBS 110550</strain>
    </source>
</reference>
<gene>
    <name evidence="2" type="ORF">DL764_000169</name>
</gene>